<dbReference type="Proteomes" id="UP001219901">
    <property type="component" value="Chromosome"/>
</dbReference>
<reference evidence="5" key="3">
    <citation type="submission" date="2023-06" db="EMBL/GenBank/DDBJ databases">
        <title>Pangenomics reveal diversification of enzyme families and niche specialization in globally abundant SAR202 bacteria.</title>
        <authorList>
            <person name="Saw J.H.W."/>
        </authorList>
    </citation>
    <scope>NUCLEOTIDE SEQUENCE [LARGE SCALE GENOMIC DNA]</scope>
    <source>
        <strain evidence="5">JH1073</strain>
    </source>
</reference>
<evidence type="ECO:0000313" key="3">
    <source>
        <dbReference type="EMBL" id="MDG0867961.1"/>
    </source>
</evidence>
<evidence type="ECO:0000313" key="6">
    <source>
        <dbReference type="Proteomes" id="UP001321249"/>
    </source>
</evidence>
<name>A0AAJ6CQZ0_9CHLR</name>
<dbReference type="Pfam" id="PF07364">
    <property type="entry name" value="DUF1485"/>
    <property type="match status" value="1"/>
</dbReference>
<evidence type="ECO:0000259" key="2">
    <source>
        <dbReference type="Pfam" id="PF07364"/>
    </source>
</evidence>
<dbReference type="InterPro" id="IPR015995">
    <property type="entry name" value="MlrC_N"/>
</dbReference>
<evidence type="ECO:0000313" key="5">
    <source>
        <dbReference type="Proteomes" id="UP001219901"/>
    </source>
</evidence>
<gene>
    <name evidence="3" type="ORF">GKO46_12900</name>
    <name evidence="4" type="ORF">GKO48_03720</name>
</gene>
<dbReference type="RefSeq" id="WP_342826863.1">
    <property type="nucleotide sequence ID" value="NZ_CP046146.1"/>
</dbReference>
<organism evidence="4 5">
    <name type="scientific">Candidatus Lucifugimonas marina</name>
    <dbReference type="NCBI Taxonomy" id="3038979"/>
    <lineage>
        <taxon>Bacteria</taxon>
        <taxon>Bacillati</taxon>
        <taxon>Chloroflexota</taxon>
        <taxon>Dehalococcoidia</taxon>
        <taxon>SAR202 cluster</taxon>
        <taxon>Candidatus Lucifugimonadales</taxon>
        <taxon>Candidatus Lucifugimonadaceae</taxon>
        <taxon>Candidatus Lucifugimonas</taxon>
    </lineage>
</organism>
<dbReference type="InterPro" id="IPR009197">
    <property type="entry name" value="MlrC"/>
</dbReference>
<dbReference type="Pfam" id="PF07171">
    <property type="entry name" value="MlrC_C"/>
    <property type="match status" value="1"/>
</dbReference>
<protein>
    <submittedName>
        <fullName evidence="4">Microcystin degradation protein MlrC</fullName>
    </submittedName>
</protein>
<keyword evidence="5" id="KW-1185">Reference proteome</keyword>
<evidence type="ECO:0000313" key="4">
    <source>
        <dbReference type="EMBL" id="WFG38751.1"/>
    </source>
</evidence>
<accession>A0AAJ6CQZ0</accession>
<feature type="domain" description="Microcystin LR degradation protein MlrC N-terminal" evidence="2">
    <location>
        <begin position="2"/>
        <end position="291"/>
    </location>
</feature>
<proteinExistence type="predicted"/>
<dbReference type="EMBL" id="WMBE01000005">
    <property type="protein sequence ID" value="MDG0867961.1"/>
    <property type="molecule type" value="Genomic_DNA"/>
</dbReference>
<feature type="domain" description="Microcystin LR degradation protein MlrC C-terminal" evidence="1">
    <location>
        <begin position="301"/>
        <end position="472"/>
    </location>
</feature>
<dbReference type="AlphaFoldDB" id="A0AAJ6CQZ0"/>
<dbReference type="EMBL" id="CP046147">
    <property type="protein sequence ID" value="WFG38751.1"/>
    <property type="molecule type" value="Genomic_DNA"/>
</dbReference>
<dbReference type="PIRSF" id="PIRSF012702">
    <property type="entry name" value="UCP012702"/>
    <property type="match status" value="1"/>
</dbReference>
<evidence type="ECO:0000259" key="1">
    <source>
        <dbReference type="Pfam" id="PF07171"/>
    </source>
</evidence>
<dbReference type="Proteomes" id="UP001321249">
    <property type="component" value="Unassembled WGS sequence"/>
</dbReference>
<dbReference type="InterPro" id="IPR010799">
    <property type="entry name" value="MlrC_C"/>
</dbReference>
<reference evidence="5 6" key="1">
    <citation type="submission" date="2019-11" db="EMBL/GenBank/DDBJ databases">
        <authorList>
            <person name="Cho J.-C."/>
        </authorList>
    </citation>
    <scope>NUCLEOTIDE SEQUENCE [LARGE SCALE GENOMIC DNA]</scope>
    <source>
        <strain evidence="4 5">JH1073</strain>
        <strain evidence="3 6">JH702</strain>
    </source>
</reference>
<reference evidence="4" key="2">
    <citation type="journal article" date="2023" name="Nat. Commun.">
        <title>Cultivation of marine bacteria of the SAR202 clade.</title>
        <authorList>
            <person name="Lim Y."/>
            <person name="Seo J.H."/>
            <person name="Giovannoni S.J."/>
            <person name="Kang I."/>
            <person name="Cho J.C."/>
        </authorList>
    </citation>
    <scope>NUCLEOTIDE SEQUENCE</scope>
    <source>
        <strain evidence="4">JH1073</strain>
    </source>
</reference>
<sequence length="497" mass="54013">MRILIGGCQQEISTFNPVPCEYEFFDYLRGDEIRATHEGTDSQIGGALTELKSAFGDELEVVYTFDAEGTAAGPLRHSAFLKIAEEFLDSLKPHVGKIDGVYFSMHGAMGTTELLDPEGYLLEEARKILGPDVPIVITMDLHGILTAKMLENINGLASFHTYPHIDFGDTGKRAAQMLTRILKDGVKPVAARVRVPAIVRGNELITAKGAFGAQIRYAKKLHENPEVLSAGFFICNPFTDVPELSSQAYVFTDGNQELAEEHALQMANDFWPNRHIMQGQFIGLEESVAKAATMIGPIAFTDAADAPSSGSSGDSNAIISEMIRTNYPHTILAPLADPASAAKAHELGVGGTFTMGVGGAHDPQFKPLELEWTVEALTDGTFKCETWKYEPTIGPSAVLKSGKLTLVVTTETVMLVDRGLFFKVGLDPKDFHSTIVKSPHCEPAFYDDWVEANFNVDAPGATSANLKTLGHTVCARPIYPLEPDTEFNPVTEVFSRS</sequence>